<dbReference type="InterPro" id="IPR016084">
    <property type="entry name" value="Haem_Oase-like_multi-hlx"/>
</dbReference>
<organism evidence="2 3">
    <name type="scientific">Fusarium albosuccineum</name>
    <dbReference type="NCBI Taxonomy" id="1237068"/>
    <lineage>
        <taxon>Eukaryota</taxon>
        <taxon>Fungi</taxon>
        <taxon>Dikarya</taxon>
        <taxon>Ascomycota</taxon>
        <taxon>Pezizomycotina</taxon>
        <taxon>Sordariomycetes</taxon>
        <taxon>Hypocreomycetidae</taxon>
        <taxon>Hypocreales</taxon>
        <taxon>Nectriaceae</taxon>
        <taxon>Fusarium</taxon>
        <taxon>Fusarium decemcellulare species complex</taxon>
    </lineage>
</organism>
<dbReference type="CDD" id="cd00180">
    <property type="entry name" value="PKc"/>
    <property type="match status" value="1"/>
</dbReference>
<dbReference type="Pfam" id="PF00069">
    <property type="entry name" value="Pkinase"/>
    <property type="match status" value="1"/>
</dbReference>
<dbReference type="AlphaFoldDB" id="A0A8H4L869"/>
<evidence type="ECO:0000259" key="1">
    <source>
        <dbReference type="PROSITE" id="PS50011"/>
    </source>
</evidence>
<dbReference type="PANTHER" id="PTHR24359:SF37">
    <property type="entry name" value="PROTEIN KINASE DOMAIN-CONTAINING PROTEIN"/>
    <property type="match status" value="1"/>
</dbReference>
<dbReference type="SUPFAM" id="SSF48613">
    <property type="entry name" value="Heme oxygenase-like"/>
    <property type="match status" value="1"/>
</dbReference>
<evidence type="ECO:0000313" key="2">
    <source>
        <dbReference type="EMBL" id="KAF4463084.1"/>
    </source>
</evidence>
<dbReference type="GO" id="GO:0005524">
    <property type="term" value="F:ATP binding"/>
    <property type="evidence" value="ECO:0007669"/>
    <property type="project" value="InterPro"/>
</dbReference>
<dbReference type="Gene3D" id="1.10.510.10">
    <property type="entry name" value="Transferase(Phosphotransferase) domain 1"/>
    <property type="match status" value="1"/>
</dbReference>
<reference evidence="2 3" key="1">
    <citation type="submission" date="2020-01" db="EMBL/GenBank/DDBJ databases">
        <title>Identification and distribution of gene clusters putatively required for synthesis of sphingolipid metabolism inhibitors in phylogenetically diverse species of the filamentous fungus Fusarium.</title>
        <authorList>
            <person name="Kim H.-S."/>
            <person name="Busman M."/>
            <person name="Brown D.W."/>
            <person name="Divon H."/>
            <person name="Uhlig S."/>
            <person name="Proctor R.H."/>
        </authorList>
    </citation>
    <scope>NUCLEOTIDE SEQUENCE [LARGE SCALE GENOMIC DNA]</scope>
    <source>
        <strain evidence="2 3">NRRL 20459</strain>
    </source>
</reference>
<gene>
    <name evidence="2" type="ORF">FALBO_10090</name>
</gene>
<dbReference type="EMBL" id="JAADYS010001426">
    <property type="protein sequence ID" value="KAF4463084.1"/>
    <property type="molecule type" value="Genomic_DNA"/>
</dbReference>
<proteinExistence type="predicted"/>
<dbReference type="SUPFAM" id="SSF56112">
    <property type="entry name" value="Protein kinase-like (PK-like)"/>
    <property type="match status" value="1"/>
</dbReference>
<feature type="domain" description="Protein kinase" evidence="1">
    <location>
        <begin position="180"/>
        <end position="504"/>
    </location>
</feature>
<dbReference type="SMART" id="SM00220">
    <property type="entry name" value="S_TKc"/>
    <property type="match status" value="1"/>
</dbReference>
<protein>
    <submittedName>
        <fullName evidence="2">Serine threonine kinase</fullName>
    </submittedName>
</protein>
<dbReference type="PROSITE" id="PS50011">
    <property type="entry name" value="PROTEIN_KINASE_DOM"/>
    <property type="match status" value="1"/>
</dbReference>
<accession>A0A8H4L869</accession>
<sequence length="714" mass="81049">MIQYEIEMEHSDADAPAELSKPVDQCINDSLKQDLFNKEKYFLPHRKLTAICRREAVYTYLRKYFDEAKASSHAAYVCGTAKEIFAILVLIDEVSIISKFVEEGINDGHLPFDGSHGKAVLWKCGSSEGDPIELFHGSTNKTRREFYNKQWWVHVPVLARDKDDRARQYDLPSGTVLPWTFVSKDEIPGGFGKVRQVKMHKDHHPFTCDSFALKTLSPEFNVSGNKKVFMQEMKAFQQMSPGTHLLELCATFTMDSKFMLLFPWAEGGSLLNLWAQPHENLCKTVGSDSPDLVKWIGGQCQGLVQGLHMIHNNPRSKDECYFGIHGDIKPANILHFSEETADNNHFGVLKIADFGLTKFHRKGSRSNYTPKTAGAADQTYRAPEHDNDRIMSNKVDVWALGCVFSEMMTWVLEGPEGIDGYRGKRVDEPRRPWDPRWHEDNFFAKSVVRKRRDDGVFPPQPSISQDTGKAEEVTLLVKVLDQLKRVLPGRKDGRTQVGSNKTTLVDQLWSQNCDLVTKFLNNAFTAAQAAQTPNGTIGSLQYYFVQDYYYLTLTVPHKAYLLNSSGPNDSAAERTSAINDTVADMVGDLEYASQFRQDLESPNHLNVSDAVIENAKLEPVLRRYVDWLGENTQLGWYLFSVSRIACIYSKFFDEWVSPNLDWDYGSKLSVQLQEVVNINNDTETFATANRLFRQALVFETEFFESAVGKSPEDL</sequence>
<dbReference type="GO" id="GO:0004674">
    <property type="term" value="F:protein serine/threonine kinase activity"/>
    <property type="evidence" value="ECO:0007669"/>
    <property type="project" value="TreeGrafter"/>
</dbReference>
<dbReference type="InterPro" id="IPR000719">
    <property type="entry name" value="Prot_kinase_dom"/>
</dbReference>
<dbReference type="OrthoDB" id="2851859at2759"/>
<keyword evidence="3" id="KW-1185">Reference proteome</keyword>
<keyword evidence="2" id="KW-0418">Kinase</keyword>
<comment type="caution">
    <text evidence="2">The sequence shown here is derived from an EMBL/GenBank/DDBJ whole genome shotgun (WGS) entry which is preliminary data.</text>
</comment>
<evidence type="ECO:0000313" key="3">
    <source>
        <dbReference type="Proteomes" id="UP000554235"/>
    </source>
</evidence>
<dbReference type="Proteomes" id="UP000554235">
    <property type="component" value="Unassembled WGS sequence"/>
</dbReference>
<dbReference type="InterPro" id="IPR011009">
    <property type="entry name" value="Kinase-like_dom_sf"/>
</dbReference>
<dbReference type="Gene3D" id="1.20.910.10">
    <property type="entry name" value="Heme oxygenase-like"/>
    <property type="match status" value="1"/>
</dbReference>
<keyword evidence="2" id="KW-0808">Transferase</keyword>
<dbReference type="PANTHER" id="PTHR24359">
    <property type="entry name" value="SERINE/THREONINE-PROTEIN KINASE SBK1"/>
    <property type="match status" value="1"/>
</dbReference>
<name>A0A8H4L869_9HYPO</name>